<reference evidence="2 3" key="1">
    <citation type="submission" date="2016-07" db="EMBL/GenBank/DDBJ databases">
        <title>Pervasive Adenine N6-methylation of Active Genes in Fungi.</title>
        <authorList>
            <consortium name="DOE Joint Genome Institute"/>
            <person name="Mondo S.J."/>
            <person name="Dannebaum R.O."/>
            <person name="Kuo R.C."/>
            <person name="Labutti K."/>
            <person name="Haridas S."/>
            <person name="Kuo A."/>
            <person name="Salamov A."/>
            <person name="Ahrendt S.R."/>
            <person name="Lipzen A."/>
            <person name="Sullivan W."/>
            <person name="Andreopoulos W.B."/>
            <person name="Clum A."/>
            <person name="Lindquist E."/>
            <person name="Daum C."/>
            <person name="Ramamoorthy G.K."/>
            <person name="Gryganskyi A."/>
            <person name="Culley D."/>
            <person name="Magnuson J.K."/>
            <person name="James T.Y."/>
            <person name="O'Malley M.A."/>
            <person name="Stajich J.E."/>
            <person name="Spatafora J.W."/>
            <person name="Visel A."/>
            <person name="Grigoriev I.V."/>
        </authorList>
    </citation>
    <scope>NUCLEOTIDE SEQUENCE [LARGE SCALE GENOMIC DNA]</scope>
    <source>
        <strain evidence="2 3">NRRL 3301</strain>
    </source>
</reference>
<organism evidence="2 3">
    <name type="scientific">Hesseltinella vesiculosa</name>
    <dbReference type="NCBI Taxonomy" id="101127"/>
    <lineage>
        <taxon>Eukaryota</taxon>
        <taxon>Fungi</taxon>
        <taxon>Fungi incertae sedis</taxon>
        <taxon>Mucoromycota</taxon>
        <taxon>Mucoromycotina</taxon>
        <taxon>Mucoromycetes</taxon>
        <taxon>Mucorales</taxon>
        <taxon>Cunninghamellaceae</taxon>
        <taxon>Hesseltinella</taxon>
    </lineage>
</organism>
<comment type="caution">
    <text evidence="2">The sequence shown here is derived from an EMBL/GenBank/DDBJ whole genome shotgun (WGS) entry which is preliminary data.</text>
</comment>
<feature type="compositionally biased region" description="Basic and acidic residues" evidence="1">
    <location>
        <begin position="1"/>
        <end position="17"/>
    </location>
</feature>
<feature type="region of interest" description="Disordered" evidence="1">
    <location>
        <begin position="1"/>
        <end position="140"/>
    </location>
</feature>
<dbReference type="EMBL" id="MCGT01000025">
    <property type="protein sequence ID" value="ORX49838.1"/>
    <property type="molecule type" value="Genomic_DNA"/>
</dbReference>
<feature type="compositionally biased region" description="Basic residues" evidence="1">
    <location>
        <begin position="69"/>
        <end position="79"/>
    </location>
</feature>
<dbReference type="Proteomes" id="UP000242146">
    <property type="component" value="Unassembled WGS sequence"/>
</dbReference>
<protein>
    <submittedName>
        <fullName evidence="2">Uncharacterized protein</fullName>
    </submittedName>
</protein>
<feature type="compositionally biased region" description="Basic residues" evidence="1">
    <location>
        <begin position="39"/>
        <end position="54"/>
    </location>
</feature>
<feature type="compositionally biased region" description="Basic and acidic residues" evidence="1">
    <location>
        <begin position="80"/>
        <end position="97"/>
    </location>
</feature>
<feature type="compositionally biased region" description="Basic and acidic residues" evidence="1">
    <location>
        <begin position="128"/>
        <end position="140"/>
    </location>
</feature>
<accession>A0A1X2GBD0</accession>
<dbReference type="AlphaFoldDB" id="A0A1X2GBD0"/>
<evidence type="ECO:0000256" key="1">
    <source>
        <dbReference type="SAM" id="MobiDB-lite"/>
    </source>
</evidence>
<evidence type="ECO:0000313" key="2">
    <source>
        <dbReference type="EMBL" id="ORX49838.1"/>
    </source>
</evidence>
<feature type="compositionally biased region" description="Polar residues" evidence="1">
    <location>
        <begin position="104"/>
        <end position="127"/>
    </location>
</feature>
<dbReference type="OrthoDB" id="2162316at2759"/>
<sequence>MGMTWEDFRKIKEEKEGPGVSEAAMKKYRQQLDAEREAKLKKHKKKSKHKKRRHESSSDDDSDSDGESKRRRKRKHKERKKEDRSRSRSPRVKREWEMLDGTLTAFSNSLAASSGKQQTKLRTSISSRAERTERAIKLYR</sequence>
<proteinExistence type="predicted"/>
<evidence type="ECO:0000313" key="3">
    <source>
        <dbReference type="Proteomes" id="UP000242146"/>
    </source>
</evidence>
<name>A0A1X2GBD0_9FUNG</name>
<keyword evidence="3" id="KW-1185">Reference proteome</keyword>
<gene>
    <name evidence="2" type="ORF">DM01DRAFT_83627</name>
</gene>